<protein>
    <submittedName>
        <fullName evidence="1">Uncharacterized protein</fullName>
    </submittedName>
</protein>
<name>A0AAV4UTV9_CAEEX</name>
<sequence length="190" mass="21427">MGNSELNDTLNDMNKVLKSDISAFQTTPTINSLYSLDQLINLDLDKNTLSHSSEDKLINSLNSLKLNETFRDNISNIYNISKSGFEIINDGINQFPLKLPANKQNITIQNADIHLNMPGHDLEDVNNSSSLKVEVPNEKIDDVYPNEDHNILISLNNSNDSTPQLINARQLNMNNNVTEQRIKKILFLCC</sequence>
<dbReference type="AlphaFoldDB" id="A0AAV4UTV9"/>
<comment type="caution">
    <text evidence="1">The sequence shown here is derived from an EMBL/GenBank/DDBJ whole genome shotgun (WGS) entry which is preliminary data.</text>
</comment>
<accession>A0AAV4UTV9</accession>
<dbReference type="EMBL" id="BPLR01013456">
    <property type="protein sequence ID" value="GIY61346.1"/>
    <property type="molecule type" value="Genomic_DNA"/>
</dbReference>
<gene>
    <name evidence="1" type="ORF">CEXT_265221</name>
</gene>
<evidence type="ECO:0000313" key="2">
    <source>
        <dbReference type="Proteomes" id="UP001054945"/>
    </source>
</evidence>
<organism evidence="1 2">
    <name type="scientific">Caerostris extrusa</name>
    <name type="common">Bark spider</name>
    <name type="synonym">Caerostris bankana</name>
    <dbReference type="NCBI Taxonomy" id="172846"/>
    <lineage>
        <taxon>Eukaryota</taxon>
        <taxon>Metazoa</taxon>
        <taxon>Ecdysozoa</taxon>
        <taxon>Arthropoda</taxon>
        <taxon>Chelicerata</taxon>
        <taxon>Arachnida</taxon>
        <taxon>Araneae</taxon>
        <taxon>Araneomorphae</taxon>
        <taxon>Entelegynae</taxon>
        <taxon>Araneoidea</taxon>
        <taxon>Araneidae</taxon>
        <taxon>Caerostris</taxon>
    </lineage>
</organism>
<dbReference type="Proteomes" id="UP001054945">
    <property type="component" value="Unassembled WGS sequence"/>
</dbReference>
<keyword evidence="2" id="KW-1185">Reference proteome</keyword>
<evidence type="ECO:0000313" key="1">
    <source>
        <dbReference type="EMBL" id="GIY61346.1"/>
    </source>
</evidence>
<proteinExistence type="predicted"/>
<reference evidence="1 2" key="1">
    <citation type="submission" date="2021-06" db="EMBL/GenBank/DDBJ databases">
        <title>Caerostris extrusa draft genome.</title>
        <authorList>
            <person name="Kono N."/>
            <person name="Arakawa K."/>
        </authorList>
    </citation>
    <scope>NUCLEOTIDE SEQUENCE [LARGE SCALE GENOMIC DNA]</scope>
</reference>